<keyword evidence="3" id="KW-1185">Reference proteome</keyword>
<evidence type="ECO:0000313" key="3">
    <source>
        <dbReference type="Proteomes" id="UP000887565"/>
    </source>
</evidence>
<organism evidence="3 4">
    <name type="scientific">Romanomermis culicivorax</name>
    <name type="common">Nematode worm</name>
    <dbReference type="NCBI Taxonomy" id="13658"/>
    <lineage>
        <taxon>Eukaryota</taxon>
        <taxon>Metazoa</taxon>
        <taxon>Ecdysozoa</taxon>
        <taxon>Nematoda</taxon>
        <taxon>Enoplea</taxon>
        <taxon>Dorylaimia</taxon>
        <taxon>Mermithida</taxon>
        <taxon>Mermithoidea</taxon>
        <taxon>Mermithidae</taxon>
        <taxon>Romanomermis</taxon>
    </lineage>
</organism>
<dbReference type="Proteomes" id="UP000887565">
    <property type="component" value="Unplaced"/>
</dbReference>
<dbReference type="WBParaSite" id="nRc.2.0.1.t30969-RA">
    <property type="protein sequence ID" value="nRc.2.0.1.t30969-RA"/>
    <property type="gene ID" value="nRc.2.0.1.g30969"/>
</dbReference>
<feature type="region of interest" description="Disordered" evidence="1">
    <location>
        <begin position="137"/>
        <end position="159"/>
    </location>
</feature>
<proteinExistence type="predicted"/>
<protein>
    <submittedName>
        <fullName evidence="4">Uncharacterized protein</fullName>
    </submittedName>
</protein>
<reference evidence="4" key="1">
    <citation type="submission" date="2022-11" db="UniProtKB">
        <authorList>
            <consortium name="WormBaseParasite"/>
        </authorList>
    </citation>
    <scope>IDENTIFICATION</scope>
</reference>
<keyword evidence="2" id="KW-0812">Transmembrane</keyword>
<dbReference type="AlphaFoldDB" id="A0A915JY87"/>
<evidence type="ECO:0000256" key="2">
    <source>
        <dbReference type="SAM" id="Phobius"/>
    </source>
</evidence>
<accession>A0A915JY87</accession>
<evidence type="ECO:0000313" key="4">
    <source>
        <dbReference type="WBParaSite" id="nRc.2.0.1.t30969-RA"/>
    </source>
</evidence>
<keyword evidence="2" id="KW-1133">Transmembrane helix</keyword>
<sequence>MIVEYKIKLCLAYDKCFDNGQCGKLYRNFQRKLATFSELLSKRYFMDSGFIFPVEWNILDDQILGQTPPTAIVTLQLIGYILIGLLNIAELLLISILPSDRCKPTINFWTNIMWTISMSDLSTVLRVEIRNSAKEQEEALTSSTQKFDTVKTKSQQEVQ</sequence>
<keyword evidence="2" id="KW-0472">Membrane</keyword>
<evidence type="ECO:0000256" key="1">
    <source>
        <dbReference type="SAM" id="MobiDB-lite"/>
    </source>
</evidence>
<feature type="compositionally biased region" description="Polar residues" evidence="1">
    <location>
        <begin position="139"/>
        <end position="159"/>
    </location>
</feature>
<feature type="transmembrane region" description="Helical" evidence="2">
    <location>
        <begin position="77"/>
        <end position="97"/>
    </location>
</feature>
<name>A0A915JY87_ROMCU</name>